<evidence type="ECO:0000313" key="2">
    <source>
        <dbReference type="EMBL" id="RIB15113.1"/>
    </source>
</evidence>
<dbReference type="Proteomes" id="UP000266673">
    <property type="component" value="Unassembled WGS sequence"/>
</dbReference>
<evidence type="ECO:0000256" key="1">
    <source>
        <dbReference type="SAM" id="Phobius"/>
    </source>
</evidence>
<dbReference type="EMBL" id="QKWP01000771">
    <property type="protein sequence ID" value="RIB15113.1"/>
    <property type="molecule type" value="Genomic_DNA"/>
</dbReference>
<keyword evidence="1" id="KW-0812">Transmembrane</keyword>
<protein>
    <submittedName>
        <fullName evidence="2">Uncharacterized protein</fullName>
    </submittedName>
</protein>
<proteinExistence type="predicted"/>
<feature type="transmembrane region" description="Helical" evidence="1">
    <location>
        <begin position="57"/>
        <end position="76"/>
    </location>
</feature>
<evidence type="ECO:0000313" key="3">
    <source>
        <dbReference type="Proteomes" id="UP000266673"/>
    </source>
</evidence>
<keyword evidence="3" id="KW-1185">Reference proteome</keyword>
<dbReference type="AlphaFoldDB" id="A0A397V592"/>
<name>A0A397V592_9GLOM</name>
<accession>A0A397V592</accession>
<reference evidence="2 3" key="1">
    <citation type="submission" date="2018-06" db="EMBL/GenBank/DDBJ databases">
        <title>Comparative genomics reveals the genomic features of Rhizophagus irregularis, R. cerebriforme, R. diaphanum and Gigaspora rosea, and their symbiotic lifestyle signature.</title>
        <authorList>
            <person name="Morin E."/>
            <person name="San Clemente H."/>
            <person name="Chen E.C.H."/>
            <person name="De La Providencia I."/>
            <person name="Hainaut M."/>
            <person name="Kuo A."/>
            <person name="Kohler A."/>
            <person name="Murat C."/>
            <person name="Tang N."/>
            <person name="Roy S."/>
            <person name="Loubradou J."/>
            <person name="Henrissat B."/>
            <person name="Grigoriev I.V."/>
            <person name="Corradi N."/>
            <person name="Roux C."/>
            <person name="Martin F.M."/>
        </authorList>
    </citation>
    <scope>NUCLEOTIDE SEQUENCE [LARGE SCALE GENOMIC DNA]</scope>
    <source>
        <strain evidence="2 3">DAOM 194757</strain>
    </source>
</reference>
<keyword evidence="1" id="KW-1133">Transmembrane helix</keyword>
<sequence>MLCEKLSRITGLVSLDSISLLSFIPLMLFVLFLRFLFLRFFSFLFKGGVGGSKLTMFHLSFLFLLPDLGYISLRTLNASLAIRRYSALTVSSADSQLCDAIEDTIVIGK</sequence>
<keyword evidence="1" id="KW-0472">Membrane</keyword>
<organism evidence="2 3">
    <name type="scientific">Gigaspora rosea</name>
    <dbReference type="NCBI Taxonomy" id="44941"/>
    <lineage>
        <taxon>Eukaryota</taxon>
        <taxon>Fungi</taxon>
        <taxon>Fungi incertae sedis</taxon>
        <taxon>Mucoromycota</taxon>
        <taxon>Glomeromycotina</taxon>
        <taxon>Glomeromycetes</taxon>
        <taxon>Diversisporales</taxon>
        <taxon>Gigasporaceae</taxon>
        <taxon>Gigaspora</taxon>
    </lineage>
</organism>
<feature type="transmembrane region" description="Helical" evidence="1">
    <location>
        <begin position="12"/>
        <end position="37"/>
    </location>
</feature>
<comment type="caution">
    <text evidence="2">The sequence shown here is derived from an EMBL/GenBank/DDBJ whole genome shotgun (WGS) entry which is preliminary data.</text>
</comment>
<gene>
    <name evidence="2" type="ORF">C2G38_2094098</name>
</gene>